<reference evidence="1" key="1">
    <citation type="submission" date="2022-11" db="EMBL/GenBank/DDBJ databases">
        <authorList>
            <person name="Hyden B.L."/>
            <person name="Feng K."/>
            <person name="Yates T."/>
            <person name="Jawdy S."/>
            <person name="Smart L.B."/>
            <person name="Muchero W."/>
        </authorList>
    </citation>
    <scope>NUCLEOTIDE SEQUENCE</scope>
    <source>
        <tissue evidence="1">Shoot tip</tissue>
    </source>
</reference>
<accession>A0A9Q0SKN4</accession>
<comment type="caution">
    <text evidence="1">The sequence shown here is derived from an EMBL/GenBank/DDBJ whole genome shotgun (WGS) entry which is preliminary data.</text>
</comment>
<gene>
    <name evidence="1" type="ORF">OIU79_020144</name>
</gene>
<keyword evidence="2" id="KW-1185">Reference proteome</keyword>
<organism evidence="1 2">
    <name type="scientific">Salix purpurea</name>
    <name type="common">Purple osier willow</name>
    <dbReference type="NCBI Taxonomy" id="77065"/>
    <lineage>
        <taxon>Eukaryota</taxon>
        <taxon>Viridiplantae</taxon>
        <taxon>Streptophyta</taxon>
        <taxon>Embryophyta</taxon>
        <taxon>Tracheophyta</taxon>
        <taxon>Spermatophyta</taxon>
        <taxon>Magnoliopsida</taxon>
        <taxon>eudicotyledons</taxon>
        <taxon>Gunneridae</taxon>
        <taxon>Pentapetalae</taxon>
        <taxon>rosids</taxon>
        <taxon>fabids</taxon>
        <taxon>Malpighiales</taxon>
        <taxon>Salicaceae</taxon>
        <taxon>Saliceae</taxon>
        <taxon>Salix</taxon>
    </lineage>
</organism>
<dbReference type="AlphaFoldDB" id="A0A9Q0SKN4"/>
<dbReference type="Proteomes" id="UP001151532">
    <property type="component" value="Chromosome 14"/>
</dbReference>
<evidence type="ECO:0000313" key="1">
    <source>
        <dbReference type="EMBL" id="KAJ6680580.1"/>
    </source>
</evidence>
<dbReference type="EMBL" id="JAPFFK010000020">
    <property type="protein sequence ID" value="KAJ6680580.1"/>
    <property type="molecule type" value="Genomic_DNA"/>
</dbReference>
<protein>
    <submittedName>
        <fullName evidence="1">Uncharacterized protein</fullName>
    </submittedName>
</protein>
<reference evidence="1" key="2">
    <citation type="journal article" date="2023" name="Int. J. Mol. Sci.">
        <title>De Novo Assembly and Annotation of 11 Diverse Shrub Willow (Salix) Genomes Reveals Novel Gene Organization in Sex-Linked Regions.</title>
        <authorList>
            <person name="Hyden B."/>
            <person name="Feng K."/>
            <person name="Yates T.B."/>
            <person name="Jawdy S."/>
            <person name="Cereghino C."/>
            <person name="Smart L.B."/>
            <person name="Muchero W."/>
        </authorList>
    </citation>
    <scope>NUCLEOTIDE SEQUENCE</scope>
    <source>
        <tissue evidence="1">Shoot tip</tissue>
    </source>
</reference>
<proteinExistence type="predicted"/>
<name>A0A9Q0SKN4_SALPP</name>
<sequence>MFMRKKRRKRRILFLFSLKTLLMMILTPAASLIPFSRVNLLSQLFAGNLKLYSSRKREKVTMLVKVPPEIVVLIMSSLFPTKKVKDAHQTLLYFTSFHLTFQDTAQCLVEQ</sequence>
<evidence type="ECO:0000313" key="2">
    <source>
        <dbReference type="Proteomes" id="UP001151532"/>
    </source>
</evidence>